<keyword evidence="2" id="KW-0560">Oxidoreductase</keyword>
<evidence type="ECO:0000259" key="6">
    <source>
        <dbReference type="Pfam" id="PF07731"/>
    </source>
</evidence>
<dbReference type="OrthoDB" id="9757546at2"/>
<organism evidence="8 9">
    <name type="scientific">Methylocystis hirsuta</name>
    <dbReference type="NCBI Taxonomy" id="369798"/>
    <lineage>
        <taxon>Bacteria</taxon>
        <taxon>Pseudomonadati</taxon>
        <taxon>Pseudomonadota</taxon>
        <taxon>Alphaproteobacteria</taxon>
        <taxon>Hyphomicrobiales</taxon>
        <taxon>Methylocystaceae</taxon>
        <taxon>Methylocystis</taxon>
    </lineage>
</organism>
<gene>
    <name evidence="8" type="ORF">D1O30_01885</name>
</gene>
<dbReference type="PANTHER" id="PTHR11709:SF394">
    <property type="entry name" value="FI03373P-RELATED"/>
    <property type="match status" value="1"/>
</dbReference>
<name>A0A3M9XKL6_9HYPH</name>
<evidence type="ECO:0000256" key="2">
    <source>
        <dbReference type="ARBA" id="ARBA00023002"/>
    </source>
</evidence>
<keyword evidence="9" id="KW-1185">Reference proteome</keyword>
<dbReference type="InterPro" id="IPR002355">
    <property type="entry name" value="Cu_oxidase_Cu_BS"/>
</dbReference>
<feature type="domain" description="Plastocyanin-like" evidence="6">
    <location>
        <begin position="359"/>
        <end position="475"/>
    </location>
</feature>
<evidence type="ECO:0000259" key="7">
    <source>
        <dbReference type="Pfam" id="PF07732"/>
    </source>
</evidence>
<dbReference type="Pfam" id="PF07731">
    <property type="entry name" value="Cu-oxidase_2"/>
    <property type="match status" value="1"/>
</dbReference>
<dbReference type="CDD" id="cd13865">
    <property type="entry name" value="CuRO_1_LCC_like_3"/>
    <property type="match status" value="1"/>
</dbReference>
<keyword evidence="4" id="KW-0732">Signal</keyword>
<feature type="chain" id="PRO_5018311193" evidence="4">
    <location>
        <begin position="28"/>
        <end position="478"/>
    </location>
</feature>
<feature type="domain" description="Plastocyanin-like" evidence="5">
    <location>
        <begin position="166"/>
        <end position="306"/>
    </location>
</feature>
<keyword evidence="3" id="KW-0186">Copper</keyword>
<evidence type="ECO:0000256" key="1">
    <source>
        <dbReference type="ARBA" id="ARBA00022723"/>
    </source>
</evidence>
<dbReference type="PROSITE" id="PS00080">
    <property type="entry name" value="MULTICOPPER_OXIDASE2"/>
    <property type="match status" value="1"/>
</dbReference>
<dbReference type="InterPro" id="IPR001117">
    <property type="entry name" value="Cu-oxidase_2nd"/>
</dbReference>
<dbReference type="Pfam" id="PF00394">
    <property type="entry name" value="Cu-oxidase"/>
    <property type="match status" value="1"/>
</dbReference>
<dbReference type="GO" id="GO:0005507">
    <property type="term" value="F:copper ion binding"/>
    <property type="evidence" value="ECO:0007669"/>
    <property type="project" value="InterPro"/>
</dbReference>
<accession>A0A3M9XKL6</accession>
<reference evidence="8 9" key="1">
    <citation type="submission" date="2018-08" db="EMBL/GenBank/DDBJ databases">
        <title>Genome sequence of Methylocystis hirsuta CSC1, a methanotroph able to accumulate PHAs.</title>
        <authorList>
            <person name="Bordel S."/>
            <person name="Rodriguez E."/>
            <person name="Gancedo J."/>
            <person name="Munoz R."/>
        </authorList>
    </citation>
    <scope>NUCLEOTIDE SEQUENCE [LARGE SCALE GENOMIC DNA]</scope>
    <source>
        <strain evidence="8 9">CSC1</strain>
    </source>
</reference>
<keyword evidence="1" id="KW-0479">Metal-binding</keyword>
<dbReference type="InterPro" id="IPR034279">
    <property type="entry name" value="CuRO_3_CopA"/>
</dbReference>
<evidence type="ECO:0000256" key="4">
    <source>
        <dbReference type="SAM" id="SignalP"/>
    </source>
</evidence>
<dbReference type="InterPro" id="IPR008972">
    <property type="entry name" value="Cupredoxin"/>
</dbReference>
<evidence type="ECO:0000313" key="9">
    <source>
        <dbReference type="Proteomes" id="UP000268623"/>
    </source>
</evidence>
<feature type="signal peptide" evidence="4">
    <location>
        <begin position="1"/>
        <end position="27"/>
    </location>
</feature>
<dbReference type="InterPro" id="IPR011707">
    <property type="entry name" value="Cu-oxidase-like_N"/>
</dbReference>
<dbReference type="Pfam" id="PF07732">
    <property type="entry name" value="Cu-oxidase_3"/>
    <property type="match status" value="1"/>
</dbReference>
<dbReference type="SUPFAM" id="SSF49503">
    <property type="entry name" value="Cupredoxins"/>
    <property type="match status" value="3"/>
</dbReference>
<dbReference type="PANTHER" id="PTHR11709">
    <property type="entry name" value="MULTI-COPPER OXIDASE"/>
    <property type="match status" value="1"/>
</dbReference>
<sequence length="478" mass="52546">MTVMLSRRSALLAAFSACVTLPHRSWAQPTSVPVGEKPDTVTILRVKRRNIEVNGKAASVLGIRQPDGAPGLVTEVGRRFRVRVDNELDAPTLIHWHGLTPPWRQDGVPGISGPPISPGASAEYDFPLRFGGTFWMHSHEGLQEQYLLAAPLIIRDGRNAPGQQEVTIMLADFSFTPAAQIYAELRKKGATLSSRSAEAGTANEDQVRRPVLNDVRYDAFLANDRTLADPETIRVEPGEPVLLRVINSSCMSAYHVDLGALSGDLVAVDGFSVRPVSGQRFPIAVAQRLDILIKVPRGPAAFPLLAILEGERRQTGVILVAGRAPVTRIPEIAPTPSPALTLDLERRLRATKPLVKRKPDRIHHIDLTGDMNGYVWSINGVVWNKDVPPLPVAEGERVEFVLRNKTLMPHPMHLHGHQFQVVEIDGKRFSGAVRDTILVTPGGRVVIAFDANNPGWWAFHCHLLYHQAAGMFATVRYI</sequence>
<comment type="caution">
    <text evidence="8">The sequence shown here is derived from an EMBL/GenBank/DDBJ whole genome shotgun (WGS) entry which is preliminary data.</text>
</comment>
<dbReference type="EMBL" id="QWDD01000001">
    <property type="protein sequence ID" value="RNJ48564.1"/>
    <property type="molecule type" value="Genomic_DNA"/>
</dbReference>
<proteinExistence type="predicted"/>
<dbReference type="GO" id="GO:0016491">
    <property type="term" value="F:oxidoreductase activity"/>
    <property type="evidence" value="ECO:0007669"/>
    <property type="project" value="UniProtKB-KW"/>
</dbReference>
<dbReference type="InterPro" id="IPR045087">
    <property type="entry name" value="Cu-oxidase_fam"/>
</dbReference>
<dbReference type="Proteomes" id="UP000268623">
    <property type="component" value="Unassembled WGS sequence"/>
</dbReference>
<feature type="domain" description="Plastocyanin-like" evidence="7">
    <location>
        <begin position="46"/>
        <end position="157"/>
    </location>
</feature>
<dbReference type="AlphaFoldDB" id="A0A3M9XKL6"/>
<protein>
    <submittedName>
        <fullName evidence="8">Multicopper oxidase family protein</fullName>
    </submittedName>
</protein>
<evidence type="ECO:0000313" key="8">
    <source>
        <dbReference type="EMBL" id="RNJ48564.1"/>
    </source>
</evidence>
<dbReference type="InterPro" id="IPR011706">
    <property type="entry name" value="Cu-oxidase_C"/>
</dbReference>
<evidence type="ECO:0000259" key="5">
    <source>
        <dbReference type="Pfam" id="PF00394"/>
    </source>
</evidence>
<dbReference type="CDD" id="cd13896">
    <property type="entry name" value="CuRO_3_CopA"/>
    <property type="match status" value="1"/>
</dbReference>
<evidence type="ECO:0000256" key="3">
    <source>
        <dbReference type="ARBA" id="ARBA00023008"/>
    </source>
</evidence>
<dbReference type="Gene3D" id="2.60.40.420">
    <property type="entry name" value="Cupredoxins - blue copper proteins"/>
    <property type="match status" value="3"/>
</dbReference>